<dbReference type="Proteomes" id="UP000324853">
    <property type="component" value="Unassembled WGS sequence"/>
</dbReference>
<sequence length="95" mass="10839">MTSFGNNAPRRYFVDAVGRRVLIGLTLEETFEFERLDGQPTLDQADRSVATLAETILWSADGEQRWLELYAKHDGAWKAWMAQNRGEQPAGFSLY</sequence>
<organism evidence="1 2">
    <name type="scientific">Bradyrhizobium cytisi</name>
    <dbReference type="NCBI Taxonomy" id="515489"/>
    <lineage>
        <taxon>Bacteria</taxon>
        <taxon>Pseudomonadati</taxon>
        <taxon>Pseudomonadota</taxon>
        <taxon>Alphaproteobacteria</taxon>
        <taxon>Hyphomicrobiales</taxon>
        <taxon>Nitrobacteraceae</taxon>
        <taxon>Bradyrhizobium</taxon>
    </lineage>
</organism>
<dbReference type="OrthoDB" id="8139096at2"/>
<reference evidence="1 2" key="1">
    <citation type="submission" date="2019-08" db="EMBL/GenBank/DDBJ databases">
        <title>Bradyrhizobium hipponensis sp. nov., a rhizobium isolated from a Lupinus angustifolius root nodule in Tunisia.</title>
        <authorList>
            <person name="Off K."/>
            <person name="Rejili M."/>
            <person name="Mars M."/>
            <person name="Brachmann A."/>
            <person name="Marin M."/>
        </authorList>
    </citation>
    <scope>NUCLEOTIDE SEQUENCE [LARGE SCALE GENOMIC DNA]</scope>
    <source>
        <strain evidence="1 2">CTAW11</strain>
    </source>
</reference>
<proteinExistence type="predicted"/>
<evidence type="ECO:0000313" key="2">
    <source>
        <dbReference type="Proteomes" id="UP000324853"/>
    </source>
</evidence>
<accession>A0A5S4X011</accession>
<dbReference type="RefSeq" id="WP_148749708.1">
    <property type="nucleotide sequence ID" value="NZ_VSSR01000009.1"/>
</dbReference>
<dbReference type="EMBL" id="VSSR01000009">
    <property type="protein sequence ID" value="TYL87206.1"/>
    <property type="molecule type" value="Genomic_DNA"/>
</dbReference>
<evidence type="ECO:0000313" key="1">
    <source>
        <dbReference type="EMBL" id="TYL87206.1"/>
    </source>
</evidence>
<gene>
    <name evidence="1" type="ORF">FXB38_05235</name>
</gene>
<protein>
    <submittedName>
        <fullName evidence="1">Uncharacterized protein</fullName>
    </submittedName>
</protein>
<name>A0A5S4X011_9BRAD</name>
<comment type="caution">
    <text evidence="1">The sequence shown here is derived from an EMBL/GenBank/DDBJ whole genome shotgun (WGS) entry which is preliminary data.</text>
</comment>
<keyword evidence="2" id="KW-1185">Reference proteome</keyword>
<dbReference type="AlphaFoldDB" id="A0A5S4X011"/>